<accession>A0A914W2H7</accession>
<keyword evidence="1" id="KW-1185">Reference proteome</keyword>
<dbReference type="Proteomes" id="UP000887566">
    <property type="component" value="Unplaced"/>
</dbReference>
<reference evidence="2" key="1">
    <citation type="submission" date="2022-11" db="UniProtKB">
        <authorList>
            <consortium name="WormBaseParasite"/>
        </authorList>
    </citation>
    <scope>IDENTIFICATION</scope>
</reference>
<dbReference type="SUPFAM" id="SSF51735">
    <property type="entry name" value="NAD(P)-binding Rossmann-fold domains"/>
    <property type="match status" value="1"/>
</dbReference>
<dbReference type="Gene3D" id="3.40.50.720">
    <property type="entry name" value="NAD(P)-binding Rossmann-like Domain"/>
    <property type="match status" value="1"/>
</dbReference>
<evidence type="ECO:0000313" key="2">
    <source>
        <dbReference type="WBParaSite" id="PSAMB.scaffold3084size19726.g20273.t1"/>
    </source>
</evidence>
<evidence type="ECO:0000313" key="1">
    <source>
        <dbReference type="Proteomes" id="UP000887566"/>
    </source>
</evidence>
<organism evidence="1 2">
    <name type="scientific">Plectus sambesii</name>
    <dbReference type="NCBI Taxonomy" id="2011161"/>
    <lineage>
        <taxon>Eukaryota</taxon>
        <taxon>Metazoa</taxon>
        <taxon>Ecdysozoa</taxon>
        <taxon>Nematoda</taxon>
        <taxon>Chromadorea</taxon>
        <taxon>Plectida</taxon>
        <taxon>Plectina</taxon>
        <taxon>Plectoidea</taxon>
        <taxon>Plectidae</taxon>
        <taxon>Plectus</taxon>
    </lineage>
</organism>
<dbReference type="InterPro" id="IPR036291">
    <property type="entry name" value="NAD(P)-bd_dom_sf"/>
</dbReference>
<sequence length="189" mass="20784">MSGLVALVIGGTGMLRQCTEAIASKATTTVLVARSARTLDEITAAHSNVLPLPIDYSDDNFVPRLIDFLTKYNAKPNLCVFWMHESGSENKYRLMAELEAMGANAIDLYDVCSSSVAQPGREGIQQQRQRVAAKCKHITYHAVILGFKTENARSRWLSDEEISEGVLAAIDKQTDIAIVGQIEPWDCKP</sequence>
<dbReference type="AlphaFoldDB" id="A0A914W2H7"/>
<dbReference type="WBParaSite" id="PSAMB.scaffold3084size19726.g20273.t1">
    <property type="protein sequence ID" value="PSAMB.scaffold3084size19726.g20273.t1"/>
    <property type="gene ID" value="PSAMB.scaffold3084size19726.g20273"/>
</dbReference>
<protein>
    <submittedName>
        <fullName evidence="2">Short chain dehydrogenase</fullName>
    </submittedName>
</protein>
<name>A0A914W2H7_9BILA</name>
<proteinExistence type="predicted"/>